<keyword evidence="1" id="KW-0853">WD repeat</keyword>
<dbReference type="SUPFAM" id="SSF50978">
    <property type="entry name" value="WD40 repeat-like"/>
    <property type="match status" value="1"/>
</dbReference>
<dbReference type="InterPro" id="IPR001680">
    <property type="entry name" value="WD40_rpt"/>
</dbReference>
<organism evidence="2 3">
    <name type="scientific">Prunus armeniaca</name>
    <name type="common">Apricot</name>
    <name type="synonym">Armeniaca vulgaris</name>
    <dbReference type="NCBI Taxonomy" id="36596"/>
    <lineage>
        <taxon>Eukaryota</taxon>
        <taxon>Viridiplantae</taxon>
        <taxon>Streptophyta</taxon>
        <taxon>Embryophyta</taxon>
        <taxon>Tracheophyta</taxon>
        <taxon>Spermatophyta</taxon>
        <taxon>Magnoliopsida</taxon>
        <taxon>eudicotyledons</taxon>
        <taxon>Gunneridae</taxon>
        <taxon>Pentapetalae</taxon>
        <taxon>rosids</taxon>
        <taxon>fabids</taxon>
        <taxon>Rosales</taxon>
        <taxon>Rosaceae</taxon>
        <taxon>Amygdaloideae</taxon>
        <taxon>Amygdaleae</taxon>
        <taxon>Prunus</taxon>
    </lineage>
</organism>
<sequence>MNNEEERPGVRGDDDADSCTTWHWHPAGKVSLSFSSDGAYLYSGGVEGVLVVWQLDTGKRKFLPRIGSPLLYLTDSPDPSLSSVRRFSIIRSGRSSCGLKADVVFVLA</sequence>
<accession>A0A6J5U0E5</accession>
<evidence type="ECO:0000256" key="1">
    <source>
        <dbReference type="PROSITE-ProRule" id="PRU00221"/>
    </source>
</evidence>
<evidence type="ECO:0000313" key="3">
    <source>
        <dbReference type="Proteomes" id="UP000507222"/>
    </source>
</evidence>
<name>A0A6J5U0E5_PRUAR</name>
<reference evidence="2 3" key="1">
    <citation type="submission" date="2020-05" db="EMBL/GenBank/DDBJ databases">
        <authorList>
            <person name="Campoy J."/>
            <person name="Schneeberger K."/>
            <person name="Spophaly S."/>
        </authorList>
    </citation>
    <scope>NUCLEOTIDE SEQUENCE [LARGE SCALE GENOMIC DNA]</scope>
    <source>
        <strain evidence="2">PruArmRojPasFocal</strain>
    </source>
</reference>
<dbReference type="Gene3D" id="2.130.10.10">
    <property type="entry name" value="YVTN repeat-like/Quinoprotein amine dehydrogenase"/>
    <property type="match status" value="1"/>
</dbReference>
<dbReference type="PROSITE" id="PS50082">
    <property type="entry name" value="WD_REPEATS_2"/>
    <property type="match status" value="1"/>
</dbReference>
<dbReference type="EMBL" id="CAEKDK010000002">
    <property type="protein sequence ID" value="CAB4269057.1"/>
    <property type="molecule type" value="Genomic_DNA"/>
</dbReference>
<dbReference type="InterPro" id="IPR015943">
    <property type="entry name" value="WD40/YVTN_repeat-like_dom_sf"/>
</dbReference>
<gene>
    <name evidence="2" type="ORF">CURHAP_LOCUS14147</name>
</gene>
<feature type="repeat" description="WD" evidence="1">
    <location>
        <begin position="22"/>
        <end position="63"/>
    </location>
</feature>
<protein>
    <submittedName>
        <fullName evidence="2">Uncharacterized protein</fullName>
    </submittedName>
</protein>
<dbReference type="PANTHER" id="PTHR45176:SF1">
    <property type="entry name" value="TRANSDUCIN FAMILY PROTEIN _ WD-40 REPEAT FAMILY PROTEIN-RELATED"/>
    <property type="match status" value="1"/>
</dbReference>
<dbReference type="PANTHER" id="PTHR45176">
    <property type="entry name" value="TRANSDUCIN FAMILY PROTEIN / WD-40 REPEAT FAMILY PROTEIN-RELATED"/>
    <property type="match status" value="1"/>
</dbReference>
<evidence type="ECO:0000313" key="2">
    <source>
        <dbReference type="EMBL" id="CAB4269057.1"/>
    </source>
</evidence>
<dbReference type="InterPro" id="IPR036322">
    <property type="entry name" value="WD40_repeat_dom_sf"/>
</dbReference>
<dbReference type="Pfam" id="PF23869">
    <property type="entry name" value="Beta-prop_WDR75_1st"/>
    <property type="match status" value="1"/>
</dbReference>
<dbReference type="Proteomes" id="UP000507222">
    <property type="component" value="Unassembled WGS sequence"/>
</dbReference>
<proteinExistence type="predicted"/>
<dbReference type="AlphaFoldDB" id="A0A6J5U0E5"/>